<organism evidence="2 3">
    <name type="scientific">Lithospermum erythrorhizon</name>
    <name type="common">Purple gromwell</name>
    <name type="synonym">Lithospermum officinale var. erythrorhizon</name>
    <dbReference type="NCBI Taxonomy" id="34254"/>
    <lineage>
        <taxon>Eukaryota</taxon>
        <taxon>Viridiplantae</taxon>
        <taxon>Streptophyta</taxon>
        <taxon>Embryophyta</taxon>
        <taxon>Tracheophyta</taxon>
        <taxon>Spermatophyta</taxon>
        <taxon>Magnoliopsida</taxon>
        <taxon>eudicotyledons</taxon>
        <taxon>Gunneridae</taxon>
        <taxon>Pentapetalae</taxon>
        <taxon>asterids</taxon>
        <taxon>lamiids</taxon>
        <taxon>Boraginales</taxon>
        <taxon>Boraginaceae</taxon>
        <taxon>Boraginoideae</taxon>
        <taxon>Lithospermeae</taxon>
        <taxon>Lithospermum</taxon>
    </lineage>
</organism>
<accession>A0AAV3P249</accession>
<comment type="caution">
    <text evidence="2">The sequence shown here is derived from an EMBL/GenBank/DDBJ whole genome shotgun (WGS) entry which is preliminary data.</text>
</comment>
<evidence type="ECO:0000256" key="1">
    <source>
        <dbReference type="SAM" id="MobiDB-lite"/>
    </source>
</evidence>
<keyword evidence="3" id="KW-1185">Reference proteome</keyword>
<feature type="compositionally biased region" description="Acidic residues" evidence="1">
    <location>
        <begin position="267"/>
        <end position="276"/>
    </location>
</feature>
<dbReference type="EMBL" id="BAABME010031207">
    <property type="protein sequence ID" value="GAA0144786.1"/>
    <property type="molecule type" value="Genomic_DNA"/>
</dbReference>
<name>A0AAV3P249_LITER</name>
<gene>
    <name evidence="2" type="ORF">LIER_42827</name>
</gene>
<evidence type="ECO:0000313" key="2">
    <source>
        <dbReference type="EMBL" id="GAA0144786.1"/>
    </source>
</evidence>
<dbReference type="Proteomes" id="UP001454036">
    <property type="component" value="Unassembled WGS sequence"/>
</dbReference>
<evidence type="ECO:0000313" key="3">
    <source>
        <dbReference type="Proteomes" id="UP001454036"/>
    </source>
</evidence>
<protein>
    <submittedName>
        <fullName evidence="2">Uncharacterized protein</fullName>
    </submittedName>
</protein>
<reference evidence="2 3" key="1">
    <citation type="submission" date="2024-01" db="EMBL/GenBank/DDBJ databases">
        <title>The complete chloroplast genome sequence of Lithospermum erythrorhizon: insights into the phylogenetic relationship among Boraginaceae species and the maternal lineages of purple gromwells.</title>
        <authorList>
            <person name="Okada T."/>
            <person name="Watanabe K."/>
        </authorList>
    </citation>
    <scope>NUCLEOTIDE SEQUENCE [LARGE SCALE GENOMIC DNA]</scope>
</reference>
<dbReference type="AlphaFoldDB" id="A0AAV3P249"/>
<feature type="region of interest" description="Disordered" evidence="1">
    <location>
        <begin position="252"/>
        <end position="276"/>
    </location>
</feature>
<proteinExistence type="predicted"/>
<sequence>MSDEKDIASIIIKRKKAKGKLKIDENKSRVGNKRIPKNVVAVSTENVALNSEEEEVKWRFMASMRIAAERMLSEVTKMNADIMGILEDAGVIPTVEIVDPYFPKLVREFICNMTYDIDEHENVYFQKATLRNYTIDFSPSLMNAYYGRANGGKTGAKLKLSQIAKVLTGAQQHDILIAADEEAQFSGFITISPKLLQGTHVANIPLRAIETGSRSGAGNEETARFLRDEIKYLDGVIQSSLAQKSVLDAHLRSMTGEDDPAVAPDASDSEAEASQE</sequence>